<keyword evidence="12" id="KW-1185">Reference proteome</keyword>
<evidence type="ECO:0000256" key="10">
    <source>
        <dbReference type="HAMAP-Rule" id="MF_00019"/>
    </source>
</evidence>
<keyword evidence="7 10" id="KW-1208">Phospholipid metabolism</keyword>
<evidence type="ECO:0000256" key="7">
    <source>
        <dbReference type="ARBA" id="ARBA00023264"/>
    </source>
</evidence>
<accession>G7VAD8</accession>
<comment type="function">
    <text evidence="10">Catalyzes the reversible formation of acyl-phosphate (acyl-PO(4)) from acyl-[acyl-carrier-protein] (acyl-ACP). This enzyme utilizes acyl-ACP as fatty acyl donor, but not acyl-CoA.</text>
</comment>
<dbReference type="GO" id="GO:0008654">
    <property type="term" value="P:phospholipid biosynthetic process"/>
    <property type="evidence" value="ECO:0007669"/>
    <property type="project" value="UniProtKB-KW"/>
</dbReference>
<dbReference type="Proteomes" id="UP000005868">
    <property type="component" value="Chromosome"/>
</dbReference>
<comment type="subcellular location">
    <subcellularLocation>
        <location evidence="10">Cytoplasm</location>
    </subcellularLocation>
    <text evidence="10">Associated with the membrane possibly through PlsY.</text>
</comment>
<dbReference type="PIRSF" id="PIRSF002465">
    <property type="entry name" value="Phsphlp_syn_PlsX"/>
    <property type="match status" value="1"/>
</dbReference>
<keyword evidence="5 10" id="KW-0443">Lipid metabolism</keyword>
<evidence type="ECO:0000313" key="12">
    <source>
        <dbReference type="Proteomes" id="UP000005868"/>
    </source>
</evidence>
<comment type="pathway">
    <text evidence="10">Lipid metabolism; phospholipid metabolism.</text>
</comment>
<dbReference type="EMBL" id="CP003096">
    <property type="protein sequence ID" value="AER66838.1"/>
    <property type="molecule type" value="Genomic_DNA"/>
</dbReference>
<evidence type="ECO:0000256" key="5">
    <source>
        <dbReference type="ARBA" id="ARBA00023098"/>
    </source>
</evidence>
<organism evidence="11 12">
    <name type="scientific">Thermovirga lienii (strain ATCC BAA-1197 / DSM 17291 / Cas60314)</name>
    <dbReference type="NCBI Taxonomy" id="580340"/>
    <lineage>
        <taxon>Bacteria</taxon>
        <taxon>Thermotogati</taxon>
        <taxon>Synergistota</taxon>
        <taxon>Synergistia</taxon>
        <taxon>Synergistales</taxon>
        <taxon>Thermovirgaceae</taxon>
        <taxon>Thermovirga</taxon>
    </lineage>
</organism>
<dbReference type="AlphaFoldDB" id="G7VAD8"/>
<dbReference type="KEGG" id="tli:Tlie_1105"/>
<evidence type="ECO:0000256" key="1">
    <source>
        <dbReference type="ARBA" id="ARBA00001232"/>
    </source>
</evidence>
<evidence type="ECO:0000256" key="6">
    <source>
        <dbReference type="ARBA" id="ARBA00023209"/>
    </source>
</evidence>
<dbReference type="InterPro" id="IPR003664">
    <property type="entry name" value="FA_synthesis"/>
</dbReference>
<dbReference type="NCBIfam" id="TIGR00182">
    <property type="entry name" value="plsX"/>
    <property type="match status" value="1"/>
</dbReference>
<dbReference type="UniPathway" id="UPA00085"/>
<evidence type="ECO:0000256" key="8">
    <source>
        <dbReference type="ARBA" id="ARBA00024069"/>
    </source>
</evidence>
<keyword evidence="3 10" id="KW-0444">Lipid biosynthesis</keyword>
<keyword evidence="2 10" id="KW-0963">Cytoplasm</keyword>
<dbReference type="PANTHER" id="PTHR30100">
    <property type="entry name" value="FATTY ACID/PHOSPHOLIPID SYNTHESIS PROTEIN PLSX"/>
    <property type="match status" value="1"/>
</dbReference>
<name>G7VAD8_THELD</name>
<reference evidence="12" key="1">
    <citation type="submission" date="2011-10" db="EMBL/GenBank/DDBJ databases">
        <title>The complete genome of chromosome of Thermovirga lienii DSM 17291.</title>
        <authorList>
            <consortium name="US DOE Joint Genome Institute (JGI-PGF)"/>
            <person name="Lucas S."/>
            <person name="Copeland A."/>
            <person name="Lapidus A."/>
            <person name="Glavina del Rio T."/>
            <person name="Dalin E."/>
            <person name="Tice H."/>
            <person name="Bruce D."/>
            <person name="Goodwin L."/>
            <person name="Pitluck S."/>
            <person name="Peters L."/>
            <person name="Mikhailova N."/>
            <person name="Saunders E."/>
            <person name="Kyrpides N."/>
            <person name="Mavromatis K."/>
            <person name="Ivanova N."/>
            <person name="Last F.I."/>
            <person name="Brettin T."/>
            <person name="Detter J.C."/>
            <person name="Han C."/>
            <person name="Larimer F."/>
            <person name="Land M."/>
            <person name="Hauser L."/>
            <person name="Markowitz V."/>
            <person name="Cheng J.-F."/>
            <person name="Hugenholtz P."/>
            <person name="Woyke T."/>
            <person name="Wu D."/>
            <person name="Spring S."/>
            <person name="Schroeder M."/>
            <person name="Brambilla E.-M."/>
            <person name="Klenk H.-P."/>
            <person name="Eisen J.A."/>
        </authorList>
    </citation>
    <scope>NUCLEOTIDE SEQUENCE [LARGE SCALE GENOMIC DNA]</scope>
    <source>
        <strain evidence="12">ATCC BAA-1197 / DSM 17291 / Cas60314</strain>
    </source>
</reference>
<keyword evidence="6 10" id="KW-0594">Phospholipid biosynthesis</keyword>
<comment type="subunit">
    <text evidence="9 10">Homodimer. Probably interacts with PlsY.</text>
</comment>
<dbReference type="STRING" id="580340.Tlie_1105"/>
<evidence type="ECO:0000256" key="9">
    <source>
        <dbReference type="ARBA" id="ARBA00046608"/>
    </source>
</evidence>
<dbReference type="PANTHER" id="PTHR30100:SF1">
    <property type="entry name" value="PHOSPHATE ACYLTRANSFERASE"/>
    <property type="match status" value="1"/>
</dbReference>
<comment type="catalytic activity">
    <reaction evidence="1 10">
        <text>a fatty acyl-[ACP] + phosphate = an acyl phosphate + holo-[ACP]</text>
        <dbReference type="Rhea" id="RHEA:42292"/>
        <dbReference type="Rhea" id="RHEA-COMP:9685"/>
        <dbReference type="Rhea" id="RHEA-COMP:14125"/>
        <dbReference type="ChEBI" id="CHEBI:43474"/>
        <dbReference type="ChEBI" id="CHEBI:59918"/>
        <dbReference type="ChEBI" id="CHEBI:64479"/>
        <dbReference type="ChEBI" id="CHEBI:138651"/>
        <dbReference type="EC" id="2.3.1.274"/>
    </reaction>
</comment>
<evidence type="ECO:0000256" key="2">
    <source>
        <dbReference type="ARBA" id="ARBA00022490"/>
    </source>
</evidence>
<dbReference type="GO" id="GO:0043811">
    <property type="term" value="F:phosphate:acyl-[acyl carrier protein] acyltransferase activity"/>
    <property type="evidence" value="ECO:0007669"/>
    <property type="project" value="UniProtKB-UniRule"/>
</dbReference>
<dbReference type="Pfam" id="PF02504">
    <property type="entry name" value="FA_synthesis"/>
    <property type="match status" value="1"/>
</dbReference>
<dbReference type="HOGENOM" id="CLU_039379_1_1_0"/>
<dbReference type="HAMAP" id="MF_00019">
    <property type="entry name" value="PlsX"/>
    <property type="match status" value="1"/>
</dbReference>
<gene>
    <name evidence="10" type="primary">plsX</name>
    <name evidence="11" type="ordered locus">Tlie_1105</name>
</gene>
<evidence type="ECO:0000256" key="4">
    <source>
        <dbReference type="ARBA" id="ARBA00022679"/>
    </source>
</evidence>
<keyword evidence="4 10" id="KW-0808">Transferase</keyword>
<protein>
    <recommendedName>
        <fullName evidence="8 10">Phosphate acyltransferase</fullName>
        <ecNumber evidence="8 10">2.3.1.274</ecNumber>
    </recommendedName>
    <alternativeName>
        <fullName evidence="10">Acyl-ACP phosphotransacylase</fullName>
    </alternativeName>
    <alternativeName>
        <fullName evidence="10">Acyl-[acyl-carrier-protein]--phosphate acyltransferase</fullName>
    </alternativeName>
    <alternativeName>
        <fullName evidence="10">Phosphate-acyl-ACP acyltransferase</fullName>
    </alternativeName>
</protein>
<comment type="similarity">
    <text evidence="10">Belongs to the PlsX family.</text>
</comment>
<reference evidence="11 12" key="2">
    <citation type="journal article" date="2012" name="Stand. Genomic Sci.">
        <title>Genome sequence of the moderately thermophilic, amino-acid-degrading and sulfur-reducing bacterium Thermovirga lienii type strain (Cas60314(T)).</title>
        <authorList>
            <person name="Goker M."/>
            <person name="Saunders E."/>
            <person name="Lapidus A."/>
            <person name="Nolan M."/>
            <person name="Lucas S."/>
            <person name="Hammon N."/>
            <person name="Deshpande S."/>
            <person name="Cheng J.F."/>
            <person name="Han C."/>
            <person name="Tapia R."/>
            <person name="Goodwin L.A."/>
            <person name="Pitluck S."/>
            <person name="Liolios K."/>
            <person name="Mavromatis K."/>
            <person name="Pagani I."/>
            <person name="Ivanova N."/>
            <person name="Mikhailova N."/>
            <person name="Pati A."/>
            <person name="Chen A."/>
            <person name="Palaniappan K."/>
            <person name="Land M."/>
            <person name="Chang Y.J."/>
            <person name="Jeffries C.D."/>
            <person name="Brambilla E.M."/>
            <person name="Rohde M."/>
            <person name="Spring S."/>
            <person name="Detter J.C."/>
            <person name="Woyke T."/>
            <person name="Bristow J."/>
            <person name="Eisen J.A."/>
            <person name="Markowitz V."/>
            <person name="Hugenholtz P."/>
            <person name="Kyrpides N.C."/>
            <person name="Klenk H.P."/>
        </authorList>
    </citation>
    <scope>NUCLEOTIDE SEQUENCE [LARGE SCALE GENOMIC DNA]</scope>
    <source>
        <strain evidence="12">ATCC BAA-1197 / DSM 17291 / Cas60314</strain>
    </source>
</reference>
<dbReference type="Gene3D" id="3.40.718.10">
    <property type="entry name" value="Isopropylmalate Dehydrogenase"/>
    <property type="match status" value="1"/>
</dbReference>
<sequence length="332" mass="35482">MLIAVDAMGGDHAPEEICKGAIKACSEYEDLELALVGIPEAILPHVDNSGLVGRKLHIIPAEEVIGMDEAPALSIRKRKNSSLHVAMQMVKSKEACGCVSAGNTGAIVAGGVLIVGRIKGIDRPGLGVPLPALNRVTMLIDVGATVRCKPINLYQFALMGDVYMRTIQGVAEPSVALLSNGEEEIKGDELIQEARKLIKNAPVNFVGNVEGHDIPIGNADVVVCEGFTGNVLLKFIEGTGSAIYSLFKEELEKRFWSKVGMTFMIPMLKDLWVRFNYERTGGTPLLGVNGAVIKAHGRSKSEAVKSAIGVARNFVIKKGVEKIVEELSEGGI</sequence>
<dbReference type="EC" id="2.3.1.274" evidence="8 10"/>
<dbReference type="GO" id="GO:0005737">
    <property type="term" value="C:cytoplasm"/>
    <property type="evidence" value="ECO:0007669"/>
    <property type="project" value="UniProtKB-SubCell"/>
</dbReference>
<proteinExistence type="inferred from homology"/>
<dbReference type="OrthoDB" id="9806408at2"/>
<dbReference type="InterPro" id="IPR012281">
    <property type="entry name" value="Phospholipid_synth_PlsX-like"/>
</dbReference>
<dbReference type="SUPFAM" id="SSF53659">
    <property type="entry name" value="Isocitrate/Isopropylmalate dehydrogenase-like"/>
    <property type="match status" value="1"/>
</dbReference>
<dbReference type="eggNOG" id="COG0416">
    <property type="taxonomic scope" value="Bacteria"/>
</dbReference>
<evidence type="ECO:0000313" key="11">
    <source>
        <dbReference type="EMBL" id="AER66838.1"/>
    </source>
</evidence>
<evidence type="ECO:0000256" key="3">
    <source>
        <dbReference type="ARBA" id="ARBA00022516"/>
    </source>
</evidence>
<dbReference type="GO" id="GO:0006633">
    <property type="term" value="P:fatty acid biosynthetic process"/>
    <property type="evidence" value="ECO:0007669"/>
    <property type="project" value="UniProtKB-UniRule"/>
</dbReference>